<sequence>MSELNRKLQALSQQQGVKPADLQPAIVKPLPRRFAWHWLGLGVVAMSLTGAAGWWLGTTSSATTPTIVATPTLMKTPISTTSTPSSVQTALSVPVSDVPVVEAIQVVEAMPASAAPETVPETASEPVTAPVVNAVADVRVAVPKVEPVKPVTSAPVTHAQPIAAEPQHRDVAEASEAKRTSAVMAAPQPTPKLSKPPCPSLSKKREHKIPLPACTLKPWSWMRTHWRKWNTKKPKKPQTRGQPPGDASLRSRAGIPARLGAGPPKTGGLVLRA</sequence>
<feature type="region of interest" description="Disordered" evidence="1">
    <location>
        <begin position="162"/>
        <end position="205"/>
    </location>
</feature>
<feature type="compositionally biased region" description="Basic and acidic residues" evidence="1">
    <location>
        <begin position="166"/>
        <end position="179"/>
    </location>
</feature>
<evidence type="ECO:0000256" key="2">
    <source>
        <dbReference type="SAM" id="Phobius"/>
    </source>
</evidence>
<keyword evidence="2" id="KW-0812">Transmembrane</keyword>
<evidence type="ECO:0000256" key="1">
    <source>
        <dbReference type="SAM" id="MobiDB-lite"/>
    </source>
</evidence>
<proteinExistence type="predicted"/>
<dbReference type="STRING" id="754436.JCM19237_2470"/>
<feature type="compositionally biased region" description="Basic residues" evidence="1">
    <location>
        <begin position="228"/>
        <end position="238"/>
    </location>
</feature>
<comment type="caution">
    <text evidence="3">The sequence shown here is derived from an EMBL/GenBank/DDBJ whole genome shotgun (WGS) entry which is preliminary data.</text>
</comment>
<evidence type="ECO:0000313" key="4">
    <source>
        <dbReference type="Proteomes" id="UP000029227"/>
    </source>
</evidence>
<feature type="region of interest" description="Disordered" evidence="1">
    <location>
        <begin position="228"/>
        <end position="273"/>
    </location>
</feature>
<keyword evidence="2" id="KW-1133">Transmembrane helix</keyword>
<dbReference type="EMBL" id="BBMN01000011">
    <property type="protein sequence ID" value="GAL06379.1"/>
    <property type="molecule type" value="Genomic_DNA"/>
</dbReference>
<accession>A0A090QWZ2</accession>
<feature type="transmembrane region" description="Helical" evidence="2">
    <location>
        <begin position="38"/>
        <end position="57"/>
    </location>
</feature>
<dbReference type="AlphaFoldDB" id="A0A090QWZ2"/>
<keyword evidence="2" id="KW-0472">Membrane</keyword>
<organism evidence="3 4">
    <name type="scientific">Photobacterium aphoticum</name>
    <dbReference type="NCBI Taxonomy" id="754436"/>
    <lineage>
        <taxon>Bacteria</taxon>
        <taxon>Pseudomonadati</taxon>
        <taxon>Pseudomonadota</taxon>
        <taxon>Gammaproteobacteria</taxon>
        <taxon>Vibrionales</taxon>
        <taxon>Vibrionaceae</taxon>
        <taxon>Photobacterium</taxon>
    </lineage>
</organism>
<feature type="compositionally biased region" description="Pro residues" evidence="1">
    <location>
        <begin position="188"/>
        <end position="199"/>
    </location>
</feature>
<gene>
    <name evidence="3" type="ORF">JCM19237_2470</name>
</gene>
<name>A0A090QWZ2_9GAMM</name>
<protein>
    <submittedName>
        <fullName evidence="3">Uncharacterized protein</fullName>
    </submittedName>
</protein>
<evidence type="ECO:0000313" key="3">
    <source>
        <dbReference type="EMBL" id="GAL06379.1"/>
    </source>
</evidence>
<dbReference type="Proteomes" id="UP000029227">
    <property type="component" value="Unassembled WGS sequence"/>
</dbReference>
<reference evidence="3 4" key="1">
    <citation type="journal article" date="2014" name="Genome Announc.">
        <title>Draft Genome Sequences of Two Vibrionaceae Species, Vibrio ponticus C121 and Photobacterium aphoticum C119, Isolated as Coral Reef Microbiota.</title>
        <authorList>
            <person name="Al-saari N."/>
            <person name="Meirelles P.M."/>
            <person name="Mino S."/>
            <person name="Suda W."/>
            <person name="Oshima K."/>
            <person name="Hattori M."/>
            <person name="Ohkuma M."/>
            <person name="Thompson F.L."/>
            <person name="Gomez-Gil B."/>
            <person name="Sawabe T."/>
            <person name="Sawabe T."/>
        </authorList>
    </citation>
    <scope>NUCLEOTIDE SEQUENCE [LARGE SCALE GENOMIC DNA]</scope>
    <source>
        <strain evidence="3 4">JCM 19237</strain>
    </source>
</reference>